<dbReference type="SUPFAM" id="SSF57756">
    <property type="entry name" value="Retrovirus zinc finger-like domains"/>
    <property type="match status" value="1"/>
</dbReference>
<protein>
    <recommendedName>
        <fullName evidence="4">CCHC-type domain-containing protein</fullName>
    </recommendedName>
</protein>
<dbReference type="SMART" id="SM00343">
    <property type="entry name" value="ZnF_C2HC"/>
    <property type="match status" value="1"/>
</dbReference>
<reference evidence="5 6" key="1">
    <citation type="submission" date="2020-07" db="EMBL/GenBank/DDBJ databases">
        <title>Comparative genomics of pyrophilous fungi reveals a link between fire events and developmental genes.</title>
        <authorList>
            <consortium name="DOE Joint Genome Institute"/>
            <person name="Steindorff A.S."/>
            <person name="Carver A."/>
            <person name="Calhoun S."/>
            <person name="Stillman K."/>
            <person name="Liu H."/>
            <person name="Lipzen A."/>
            <person name="Pangilinan J."/>
            <person name="Labutti K."/>
            <person name="Bruns T.D."/>
            <person name="Grigoriev I.V."/>
        </authorList>
    </citation>
    <scope>NUCLEOTIDE SEQUENCE [LARGE SCALE GENOMIC DNA]</scope>
    <source>
        <strain evidence="5 6">CBS 144469</strain>
    </source>
</reference>
<keyword evidence="1" id="KW-0507">mRNA processing</keyword>
<feature type="region of interest" description="Disordered" evidence="3">
    <location>
        <begin position="308"/>
        <end position="329"/>
    </location>
</feature>
<keyword evidence="6" id="KW-1185">Reference proteome</keyword>
<keyword evidence="2" id="KW-0479">Metal-binding</keyword>
<sequence>MRFIPSAIQIPIRPHTSPHPDVSVNHSNLSYVSAQGQPLAYPNQHQTLVNHPHPLNPNSPTNVPLPFSTMTTRHNTPANIPLPASRENSMRNTPIPIPTPPWNERDARAPINHDVNHNGDPNRAPIHNPIPTAWNTLINQHPSQHIQQVAHHQMDQHQAAQQAQHDQQYTYDPNQHVNQNVNHQNLNHHPSYHPSQQFYQDVNPGYHGGNPQYQPGVTHNTNAPVNPTYNAVPIINNFIPPAQNLLPAQQQDDWNDEPAEHIAALNEWIHYLESQRAASAAAYASRSDEQAVAYARLMEHLDILESRNFSDRPQHRRSTSPVDDPPRTRGLRCVEAEEYDGSAAELESWLNQLSLMWVSDPSKWKDHNVRIRYAFSRMRKLSAKSWVDTVMPDFLKGIVTWASWDDFVDTLCAAFPSENRKFKALNTIRTIRIDGRKPVQDFFIEWESHARHTGINYDGLLLFLLDAITTGLRAGLGARYDLASLDTYQKFKEAAISVDQNFRTTQQINAHLNPLGFRSRADVASSWRNPADKLKGKGPATPSETGRKAATTTNATASTSTTADLPTEADKLKRGCYNCGSTAHKIRDCPAPPKKAHHTVRNILLDMSEEQIAQLSEDMQDESFLDKECTHFYNDSEETV</sequence>
<evidence type="ECO:0000313" key="6">
    <source>
        <dbReference type="Proteomes" id="UP000521943"/>
    </source>
</evidence>
<feature type="region of interest" description="Disordered" evidence="3">
    <location>
        <begin position="528"/>
        <end position="564"/>
    </location>
</feature>
<proteinExistence type="predicted"/>
<comment type="caution">
    <text evidence="5">The sequence shown here is derived from an EMBL/GenBank/DDBJ whole genome shotgun (WGS) entry which is preliminary data.</text>
</comment>
<dbReference type="GO" id="GO:0003676">
    <property type="term" value="F:nucleic acid binding"/>
    <property type="evidence" value="ECO:0007669"/>
    <property type="project" value="InterPro"/>
</dbReference>
<dbReference type="InterPro" id="IPR036875">
    <property type="entry name" value="Znf_CCHC_sf"/>
</dbReference>
<feature type="region of interest" description="Disordered" evidence="3">
    <location>
        <begin position="77"/>
        <end position="102"/>
    </location>
</feature>
<feature type="compositionally biased region" description="Low complexity" evidence="3">
    <location>
        <begin position="549"/>
        <end position="563"/>
    </location>
</feature>
<dbReference type="OrthoDB" id="2895259at2759"/>
<dbReference type="EMBL" id="JACGCI010000011">
    <property type="protein sequence ID" value="KAF6760957.1"/>
    <property type="molecule type" value="Genomic_DNA"/>
</dbReference>
<dbReference type="Proteomes" id="UP000521943">
    <property type="component" value="Unassembled WGS sequence"/>
</dbReference>
<evidence type="ECO:0000256" key="3">
    <source>
        <dbReference type="SAM" id="MobiDB-lite"/>
    </source>
</evidence>
<gene>
    <name evidence="5" type="ORF">DFP72DRAFT_1062680</name>
</gene>
<dbReference type="Gene3D" id="4.10.60.10">
    <property type="entry name" value="Zinc finger, CCHC-type"/>
    <property type="match status" value="1"/>
</dbReference>
<keyword evidence="2" id="KW-0862">Zinc</keyword>
<evidence type="ECO:0000313" key="5">
    <source>
        <dbReference type="EMBL" id="KAF6760957.1"/>
    </source>
</evidence>
<accession>A0A8H6IAR5</accession>
<dbReference type="InterPro" id="IPR001878">
    <property type="entry name" value="Znf_CCHC"/>
</dbReference>
<feature type="domain" description="CCHC-type" evidence="4">
    <location>
        <begin position="576"/>
        <end position="590"/>
    </location>
</feature>
<evidence type="ECO:0000259" key="4">
    <source>
        <dbReference type="PROSITE" id="PS50158"/>
    </source>
</evidence>
<keyword evidence="2" id="KW-0863">Zinc-finger</keyword>
<dbReference type="PROSITE" id="PS50158">
    <property type="entry name" value="ZF_CCHC"/>
    <property type="match status" value="1"/>
</dbReference>
<evidence type="ECO:0000256" key="1">
    <source>
        <dbReference type="ARBA" id="ARBA00022664"/>
    </source>
</evidence>
<name>A0A8H6IAR5_9AGAR</name>
<dbReference type="GO" id="GO:0008270">
    <property type="term" value="F:zinc ion binding"/>
    <property type="evidence" value="ECO:0007669"/>
    <property type="project" value="UniProtKB-KW"/>
</dbReference>
<evidence type="ECO:0000256" key="2">
    <source>
        <dbReference type="PROSITE-ProRule" id="PRU00047"/>
    </source>
</evidence>
<organism evidence="5 6">
    <name type="scientific">Ephemerocybe angulata</name>
    <dbReference type="NCBI Taxonomy" id="980116"/>
    <lineage>
        <taxon>Eukaryota</taxon>
        <taxon>Fungi</taxon>
        <taxon>Dikarya</taxon>
        <taxon>Basidiomycota</taxon>
        <taxon>Agaricomycotina</taxon>
        <taxon>Agaricomycetes</taxon>
        <taxon>Agaricomycetidae</taxon>
        <taxon>Agaricales</taxon>
        <taxon>Agaricineae</taxon>
        <taxon>Psathyrellaceae</taxon>
        <taxon>Ephemerocybe</taxon>
    </lineage>
</organism>
<dbReference type="GO" id="GO:0006397">
    <property type="term" value="P:mRNA processing"/>
    <property type="evidence" value="ECO:0007669"/>
    <property type="project" value="UniProtKB-KW"/>
</dbReference>
<dbReference type="AlphaFoldDB" id="A0A8H6IAR5"/>